<keyword evidence="5 9" id="KW-1133">Transmembrane helix</keyword>
<keyword evidence="7" id="KW-0325">Glycoprotein</keyword>
<feature type="transmembrane region" description="Helical" evidence="9">
    <location>
        <begin position="292"/>
        <end position="311"/>
    </location>
</feature>
<evidence type="ECO:0000256" key="2">
    <source>
        <dbReference type="ARBA" id="ARBA00006727"/>
    </source>
</evidence>
<dbReference type="Pfam" id="PF20246">
    <property type="entry name" value="DUF6601"/>
    <property type="match status" value="1"/>
</dbReference>
<feature type="transmembrane region" description="Helical" evidence="9">
    <location>
        <begin position="124"/>
        <end position="143"/>
    </location>
</feature>
<feature type="domain" description="Major facilitator superfamily (MFS) profile" evidence="10">
    <location>
        <begin position="54"/>
        <end position="435"/>
    </location>
</feature>
<evidence type="ECO:0000259" key="10">
    <source>
        <dbReference type="PROSITE" id="PS50850"/>
    </source>
</evidence>
<evidence type="ECO:0000256" key="3">
    <source>
        <dbReference type="ARBA" id="ARBA00022448"/>
    </source>
</evidence>
<organism evidence="11 12">
    <name type="scientific">Fusarium oxysporum f. sp. lycopersici (strain 4287 / CBS 123668 / FGSC 9935 / NRRL 34936)</name>
    <name type="common">Fusarium vascular wilt of tomato</name>
    <dbReference type="NCBI Taxonomy" id="426428"/>
    <lineage>
        <taxon>Eukaryota</taxon>
        <taxon>Fungi</taxon>
        <taxon>Dikarya</taxon>
        <taxon>Ascomycota</taxon>
        <taxon>Pezizomycotina</taxon>
        <taxon>Sordariomycetes</taxon>
        <taxon>Hypocreomycetidae</taxon>
        <taxon>Hypocreales</taxon>
        <taxon>Nectriaceae</taxon>
        <taxon>Fusarium</taxon>
        <taxon>Fusarium oxysporum species complex</taxon>
    </lineage>
</organism>
<dbReference type="PANTHER" id="PTHR11360:SF224">
    <property type="entry name" value="MAJOR FACILITATOR SUPERFAMILY (MFS) PROFILE DOMAIN-CONTAINING PROTEIN-RELATED"/>
    <property type="match status" value="1"/>
</dbReference>
<keyword evidence="6 9" id="KW-0472">Membrane</keyword>
<dbReference type="InterPro" id="IPR036259">
    <property type="entry name" value="MFS_trans_sf"/>
</dbReference>
<dbReference type="InterPro" id="IPR046536">
    <property type="entry name" value="DUF6601"/>
</dbReference>
<evidence type="ECO:0000256" key="5">
    <source>
        <dbReference type="ARBA" id="ARBA00022989"/>
    </source>
</evidence>
<evidence type="ECO:0000256" key="9">
    <source>
        <dbReference type="SAM" id="Phobius"/>
    </source>
</evidence>
<comment type="similarity">
    <text evidence="2">Belongs to the major facilitator superfamily. Monocarboxylate porter (TC 2.A.1.13) family.</text>
</comment>
<feature type="transmembrane region" description="Helical" evidence="9">
    <location>
        <begin position="54"/>
        <end position="82"/>
    </location>
</feature>
<reference evidence="11" key="1">
    <citation type="submission" date="2007-04" db="EMBL/GenBank/DDBJ databases">
        <authorList>
            <consortium name="The Broad Institute Genome Sequencing Platform"/>
            <person name="Birren B."/>
            <person name="Lander E."/>
            <person name="Galagan J."/>
            <person name="Nusbaum C."/>
            <person name="Devon K."/>
            <person name="Ma L.-J."/>
            <person name="Jaffe D."/>
            <person name="Butler J."/>
            <person name="Alvarez P."/>
            <person name="Gnerre S."/>
            <person name="Grabherr M."/>
            <person name="Kleber M."/>
            <person name="Mauceli E."/>
            <person name="Brockman W."/>
            <person name="MacCallum I.A."/>
            <person name="Young S."/>
            <person name="LaButti K."/>
            <person name="DeCaprio D."/>
            <person name="Crawford M."/>
            <person name="Koehrsen M."/>
            <person name="Engels R."/>
            <person name="Montgomery P."/>
            <person name="Pearson M."/>
            <person name="Howarth C."/>
            <person name="Larson L."/>
            <person name="White J."/>
            <person name="O'Leary S."/>
            <person name="Kodira C."/>
            <person name="Zeng Q."/>
            <person name="Yandava C."/>
            <person name="Alvarado L."/>
            <person name="Kistler C."/>
            <person name="Shim W.-B."/>
            <person name="Kang S."/>
            <person name="Woloshuk C."/>
        </authorList>
    </citation>
    <scope>NUCLEOTIDE SEQUENCE</scope>
    <source>
        <strain evidence="11">4287</strain>
    </source>
</reference>
<feature type="transmembrane region" description="Helical" evidence="9">
    <location>
        <begin position="670"/>
        <end position="691"/>
    </location>
</feature>
<dbReference type="GO" id="GO:0016020">
    <property type="term" value="C:membrane"/>
    <property type="evidence" value="ECO:0007669"/>
    <property type="project" value="UniProtKB-SubCell"/>
</dbReference>
<keyword evidence="3" id="KW-0813">Transport</keyword>
<dbReference type="PANTHER" id="PTHR11360">
    <property type="entry name" value="MONOCARBOXYLATE TRANSPORTER"/>
    <property type="match status" value="1"/>
</dbReference>
<feature type="compositionally biased region" description="Polar residues" evidence="8">
    <location>
        <begin position="1"/>
        <end position="16"/>
    </location>
</feature>
<dbReference type="InterPro" id="IPR050327">
    <property type="entry name" value="Proton-linked_MCT"/>
</dbReference>
<reference evidence="11" key="2">
    <citation type="journal article" date="2010" name="Nature">
        <title>Comparative genomics reveals mobile pathogenicity chromosomes in Fusarium.</title>
        <authorList>
            <person name="Ma L.J."/>
            <person name="van der Does H.C."/>
            <person name="Borkovich K.A."/>
            <person name="Coleman J.J."/>
            <person name="Daboussi M.J."/>
            <person name="Di Pietro A."/>
            <person name="Dufresne M."/>
            <person name="Freitag M."/>
            <person name="Grabherr M."/>
            <person name="Henrissat B."/>
            <person name="Houterman P.M."/>
            <person name="Kang S."/>
            <person name="Shim W.B."/>
            <person name="Woloshuk C."/>
            <person name="Xie X."/>
            <person name="Xu J.R."/>
            <person name="Antoniw J."/>
            <person name="Baker S.E."/>
            <person name="Bluhm B.H."/>
            <person name="Breakspear A."/>
            <person name="Brown D.W."/>
            <person name="Butchko R.A."/>
            <person name="Chapman S."/>
            <person name="Coulson R."/>
            <person name="Coutinho P.M."/>
            <person name="Danchin E.G."/>
            <person name="Diener A."/>
            <person name="Gale L.R."/>
            <person name="Gardiner D.M."/>
            <person name="Goff S."/>
            <person name="Hammond-Kosack K.E."/>
            <person name="Hilburn K."/>
            <person name="Hua-Van A."/>
            <person name="Jonkers W."/>
            <person name="Kazan K."/>
            <person name="Kodira C.D."/>
            <person name="Koehrsen M."/>
            <person name="Kumar L."/>
            <person name="Lee Y.H."/>
            <person name="Li L."/>
            <person name="Manners J.M."/>
            <person name="Miranda-Saavedra D."/>
            <person name="Mukherjee M."/>
            <person name="Park G."/>
            <person name="Park J."/>
            <person name="Park S.Y."/>
            <person name="Proctor R.H."/>
            <person name="Regev A."/>
            <person name="Ruiz-Roldan M.C."/>
            <person name="Sain D."/>
            <person name="Sakthikumar S."/>
            <person name="Sykes S."/>
            <person name="Schwartz D.C."/>
            <person name="Turgeon B.G."/>
            <person name="Wapinski I."/>
            <person name="Yoder O."/>
            <person name="Young S."/>
            <person name="Zeng Q."/>
            <person name="Zhou S."/>
            <person name="Galagan J."/>
            <person name="Cuomo C.A."/>
            <person name="Kistler H.C."/>
            <person name="Rep M."/>
        </authorList>
    </citation>
    <scope>NUCLEOTIDE SEQUENCE [LARGE SCALE GENOMIC DNA]</scope>
    <source>
        <strain evidence="11">4287</strain>
    </source>
</reference>
<feature type="transmembrane region" description="Helical" evidence="9">
    <location>
        <begin position="348"/>
        <end position="367"/>
    </location>
</feature>
<dbReference type="CDD" id="cd17352">
    <property type="entry name" value="MFS_MCT_SLC16"/>
    <property type="match status" value="1"/>
</dbReference>
<dbReference type="Pfam" id="PF07690">
    <property type="entry name" value="MFS_1"/>
    <property type="match status" value="1"/>
</dbReference>
<feature type="transmembrane region" description="Helical" evidence="9">
    <location>
        <begin position="323"/>
        <end position="342"/>
    </location>
</feature>
<evidence type="ECO:0000256" key="4">
    <source>
        <dbReference type="ARBA" id="ARBA00022692"/>
    </source>
</evidence>
<comment type="subcellular location">
    <subcellularLocation>
        <location evidence="1">Membrane</location>
        <topology evidence="1">Multi-pass membrane protein</topology>
    </subcellularLocation>
</comment>
<gene>
    <name evidence="11" type="ORF">FOXG_15775</name>
</gene>
<dbReference type="KEGG" id="fox:FOXG_15775"/>
<feature type="transmembrane region" description="Helical" evidence="9">
    <location>
        <begin position="94"/>
        <end position="112"/>
    </location>
</feature>
<feature type="transmembrane region" description="Helical" evidence="9">
    <location>
        <begin position="213"/>
        <end position="233"/>
    </location>
</feature>
<dbReference type="AlphaFoldDB" id="A0A0J9W5M9"/>
<evidence type="ECO:0000256" key="7">
    <source>
        <dbReference type="ARBA" id="ARBA00023180"/>
    </source>
</evidence>
<evidence type="ECO:0000313" key="11">
    <source>
        <dbReference type="EMBL" id="KNB18145.1"/>
    </source>
</evidence>
<dbReference type="InterPro" id="IPR020846">
    <property type="entry name" value="MFS_dom"/>
</dbReference>
<dbReference type="OrthoDB" id="5086500at2759"/>
<accession>A0A0J9W5M9</accession>
<dbReference type="EMBL" id="DS231724">
    <property type="protein sequence ID" value="KNB18145.1"/>
    <property type="molecule type" value="Genomic_DNA"/>
</dbReference>
<feature type="compositionally biased region" description="Basic and acidic residues" evidence="8">
    <location>
        <begin position="17"/>
        <end position="36"/>
    </location>
</feature>
<name>A0A0J9W5M9_FUSO4</name>
<sequence length="762" mass="84244">MTQTESSLSNDTSSTRQDVDIETSEKGPHVEAHPESRILSPVSETEYPEGGREAWLVVVGGWFGLFCTFGLVTCVGVFLEYYQTGPLVDYSPSGISWITSLQVFFQVGGSAVWGRVYDSYGPRWLLLIGAPVYVLGIMMLSLSTQYYQILLSQALLSSMGSGAVFTASLTSTTSWFRKKRGTVFGIVNSGSSAGGIILPIMLSRFFMTIGFGWTLRVVGFMFLAFMAISCVLIKSRTPPKPRPFALSDYQRCFKEPIMLLTMLGGFLFFWGMFLPLNYIIIQAKASGISSDLVPYLLPLINGISLIGRLTAGALADLIGQFNCMLIITAFTGILTLVLWIPGSQSTGAIMAYAVAFGYGSGGYVSIFPGCVGQISPIEEIGTRIGLASLVNAFGALTGSPLGVHPSGGIMAQTKALAGSNVRRSRLAPFSIQFLKYQQNPDHENSSLLSLFPASYCSDSYDLVSPDGHLATCIMKELDIERLSRIQRWLWIAGSPVPARPLHSQIWKDREIVITEDMDMHLVWTTGKIFIKPLPRFLLEPAVWTDFLCCSENCDCSTGADGEMQDCEQRKLHKVALGFLYSYAALIRHESDLLLAKERFLLPNDNIRWSDWTTFIRQLDTEHIYPDINPRFYHKELQLSRLDYIYYFIQGNPAGFARRWHRSSTFLKANLGWITATTVYIVVVLTSMQVGLATEALGRDHAFQSASYGLTIFSILGPLICAGLVVVLSVCILVYDASQILVKVNRRLDHFGGQPGHGRNQDE</sequence>
<feature type="transmembrane region" description="Helical" evidence="9">
    <location>
        <begin position="182"/>
        <end position="207"/>
    </location>
</feature>
<feature type="transmembrane region" description="Helical" evidence="9">
    <location>
        <begin position="711"/>
        <end position="736"/>
    </location>
</feature>
<feature type="region of interest" description="Disordered" evidence="8">
    <location>
        <begin position="1"/>
        <end position="36"/>
    </location>
</feature>
<feature type="transmembrane region" description="Helical" evidence="9">
    <location>
        <begin position="257"/>
        <end position="280"/>
    </location>
</feature>
<dbReference type="InterPro" id="IPR011701">
    <property type="entry name" value="MFS"/>
</dbReference>
<evidence type="ECO:0000256" key="1">
    <source>
        <dbReference type="ARBA" id="ARBA00004141"/>
    </source>
</evidence>
<dbReference type="Proteomes" id="UP000009097">
    <property type="component" value="Unassembled WGS sequence"/>
</dbReference>
<proteinExistence type="inferred from homology"/>
<dbReference type="VEuPathDB" id="FungiDB:FOXG_15775"/>
<evidence type="ECO:0000256" key="8">
    <source>
        <dbReference type="SAM" id="MobiDB-lite"/>
    </source>
</evidence>
<dbReference type="GeneID" id="28956788"/>
<evidence type="ECO:0000313" key="12">
    <source>
        <dbReference type="Proteomes" id="UP000009097"/>
    </source>
</evidence>
<keyword evidence="4 9" id="KW-0812">Transmembrane</keyword>
<evidence type="ECO:0000256" key="6">
    <source>
        <dbReference type="ARBA" id="ARBA00023136"/>
    </source>
</evidence>
<dbReference type="Gene3D" id="1.20.1250.20">
    <property type="entry name" value="MFS general substrate transporter like domains"/>
    <property type="match status" value="1"/>
</dbReference>
<dbReference type="SUPFAM" id="SSF103473">
    <property type="entry name" value="MFS general substrate transporter"/>
    <property type="match status" value="1"/>
</dbReference>
<dbReference type="PROSITE" id="PS50850">
    <property type="entry name" value="MFS"/>
    <property type="match status" value="1"/>
</dbReference>
<dbReference type="GO" id="GO:0022857">
    <property type="term" value="F:transmembrane transporter activity"/>
    <property type="evidence" value="ECO:0007669"/>
    <property type="project" value="InterPro"/>
</dbReference>
<protein>
    <recommendedName>
        <fullName evidence="10">Major facilitator superfamily (MFS) profile domain-containing protein</fullName>
    </recommendedName>
</protein>
<feature type="transmembrane region" description="Helical" evidence="9">
    <location>
        <begin position="149"/>
        <end position="170"/>
    </location>
</feature>
<dbReference type="RefSeq" id="XP_018256190.1">
    <property type="nucleotide sequence ID" value="XM_018395892.1"/>
</dbReference>